<dbReference type="Pfam" id="PF20149">
    <property type="entry name" value="DUF6532"/>
    <property type="match status" value="1"/>
</dbReference>
<protein>
    <recommendedName>
        <fullName evidence="2">DUF6532 domain-containing protein</fullName>
    </recommendedName>
</protein>
<dbReference type="EMBL" id="JABBWK010000029">
    <property type="protein sequence ID" value="KAG1899968.1"/>
    <property type="molecule type" value="Genomic_DNA"/>
</dbReference>
<organism evidence="3 4">
    <name type="scientific">Suillus fuscotomentosus</name>
    <dbReference type="NCBI Taxonomy" id="1912939"/>
    <lineage>
        <taxon>Eukaryota</taxon>
        <taxon>Fungi</taxon>
        <taxon>Dikarya</taxon>
        <taxon>Basidiomycota</taxon>
        <taxon>Agaricomycotina</taxon>
        <taxon>Agaricomycetes</taxon>
        <taxon>Agaricomycetidae</taxon>
        <taxon>Boletales</taxon>
        <taxon>Suillineae</taxon>
        <taxon>Suillaceae</taxon>
        <taxon>Suillus</taxon>
    </lineage>
</organism>
<evidence type="ECO:0000313" key="4">
    <source>
        <dbReference type="Proteomes" id="UP001195769"/>
    </source>
</evidence>
<dbReference type="RefSeq" id="XP_041225544.1">
    <property type="nucleotide sequence ID" value="XM_041367090.1"/>
</dbReference>
<dbReference type="InterPro" id="IPR045341">
    <property type="entry name" value="DUF6532"/>
</dbReference>
<reference evidence="3" key="1">
    <citation type="journal article" date="2020" name="New Phytol.">
        <title>Comparative genomics reveals dynamic genome evolution in host specialist ectomycorrhizal fungi.</title>
        <authorList>
            <person name="Lofgren L.A."/>
            <person name="Nguyen N.H."/>
            <person name="Vilgalys R."/>
            <person name="Ruytinx J."/>
            <person name="Liao H.L."/>
            <person name="Branco S."/>
            <person name="Kuo A."/>
            <person name="LaButti K."/>
            <person name="Lipzen A."/>
            <person name="Andreopoulos W."/>
            <person name="Pangilinan J."/>
            <person name="Riley R."/>
            <person name="Hundley H."/>
            <person name="Na H."/>
            <person name="Barry K."/>
            <person name="Grigoriev I.V."/>
            <person name="Stajich J.E."/>
            <person name="Kennedy P.G."/>
        </authorList>
    </citation>
    <scope>NUCLEOTIDE SEQUENCE</scope>
    <source>
        <strain evidence="3">FC203</strain>
    </source>
</reference>
<evidence type="ECO:0000256" key="1">
    <source>
        <dbReference type="SAM" id="MobiDB-lite"/>
    </source>
</evidence>
<keyword evidence="4" id="KW-1185">Reference proteome</keyword>
<comment type="caution">
    <text evidence="3">The sequence shown here is derived from an EMBL/GenBank/DDBJ whole genome shotgun (WGS) entry which is preliminary data.</text>
</comment>
<sequence length="329" mass="37411">MGKIRPASCITSGSAHQLKALAFDYDNANDDESFSDDSDKNNNPQSEAGAGQTDEEDDNSIEEQIPATWMKKHSDGSRHRIKVADFDDISKDILVTAISIFRYLIVTQVPFPDSIADETMLGKEAWHEACQLKGINIKLMPLAMKMLLQCTSHVHGELKMKMRSLTQSFYGFQSKGSSFIFKDWTMKTGIYKTELLQDGINVMWFANQSDEGIVYNKFFNPMPIKVIALMLTAIECYIDKWMQGMKEDIKFTAIIYGSVYNDHLNSLQCFDEHMAPYKLFERICDNLHDVAHFHAGIETPTTVSNTSRISDKAFEDAIQEHQLQEESAW</sequence>
<proteinExistence type="predicted"/>
<feature type="region of interest" description="Disordered" evidence="1">
    <location>
        <begin position="29"/>
        <end position="60"/>
    </location>
</feature>
<evidence type="ECO:0000313" key="3">
    <source>
        <dbReference type="EMBL" id="KAG1899968.1"/>
    </source>
</evidence>
<dbReference type="AlphaFoldDB" id="A0AAD4HKI1"/>
<name>A0AAD4HKI1_9AGAM</name>
<dbReference type="Proteomes" id="UP001195769">
    <property type="component" value="Unassembled WGS sequence"/>
</dbReference>
<dbReference type="GeneID" id="64661388"/>
<gene>
    <name evidence="3" type="ORF">F5891DRAFT_1189053</name>
</gene>
<feature type="domain" description="DUF6532" evidence="2">
    <location>
        <begin position="97"/>
        <end position="269"/>
    </location>
</feature>
<accession>A0AAD4HKI1</accession>
<evidence type="ECO:0000259" key="2">
    <source>
        <dbReference type="Pfam" id="PF20149"/>
    </source>
</evidence>